<dbReference type="RefSeq" id="WP_369332741.1">
    <property type="nucleotide sequence ID" value="NZ_JAULBC010000017.1"/>
</dbReference>
<comment type="caution">
    <text evidence="2">The sequence shown here is derived from an EMBL/GenBank/DDBJ whole genome shotgun (WGS) entry which is preliminary data.</text>
</comment>
<dbReference type="InterPro" id="IPR036514">
    <property type="entry name" value="SGNH_hydro_sf"/>
</dbReference>
<dbReference type="Proteomes" id="UP001560573">
    <property type="component" value="Unassembled WGS sequence"/>
</dbReference>
<accession>A0ABV3ZQR4</accession>
<organism evidence="2 3">
    <name type="scientific">Danxiaibacter flavus</name>
    <dbReference type="NCBI Taxonomy" id="3049108"/>
    <lineage>
        <taxon>Bacteria</taxon>
        <taxon>Pseudomonadati</taxon>
        <taxon>Bacteroidota</taxon>
        <taxon>Chitinophagia</taxon>
        <taxon>Chitinophagales</taxon>
        <taxon>Chitinophagaceae</taxon>
        <taxon>Danxiaibacter</taxon>
    </lineage>
</organism>
<feature type="domain" description="SGNH hydrolase-type esterase" evidence="1">
    <location>
        <begin position="46"/>
        <end position="254"/>
    </location>
</feature>
<gene>
    <name evidence="2" type="ORF">QTN47_27690</name>
</gene>
<reference evidence="2 3" key="1">
    <citation type="submission" date="2023-07" db="EMBL/GenBank/DDBJ databases">
        <authorList>
            <person name="Lian W.-H."/>
        </authorList>
    </citation>
    <scope>NUCLEOTIDE SEQUENCE [LARGE SCALE GENOMIC DNA]</scope>
    <source>
        <strain evidence="2 3">SYSU DXS3180</strain>
    </source>
</reference>
<dbReference type="EMBL" id="JAULBC010000017">
    <property type="protein sequence ID" value="MEX6691324.1"/>
    <property type="molecule type" value="Genomic_DNA"/>
</dbReference>
<name>A0ABV3ZQR4_9BACT</name>
<evidence type="ECO:0000313" key="2">
    <source>
        <dbReference type="EMBL" id="MEX6691324.1"/>
    </source>
</evidence>
<dbReference type="InterPro" id="IPR051532">
    <property type="entry name" value="Ester_Hydrolysis_Enzymes"/>
</dbReference>
<dbReference type="Pfam" id="PF13472">
    <property type="entry name" value="Lipase_GDSL_2"/>
    <property type="match status" value="1"/>
</dbReference>
<evidence type="ECO:0000259" key="1">
    <source>
        <dbReference type="Pfam" id="PF13472"/>
    </source>
</evidence>
<dbReference type="PANTHER" id="PTHR30383">
    <property type="entry name" value="THIOESTERASE 1/PROTEASE 1/LYSOPHOSPHOLIPASE L1"/>
    <property type="match status" value="1"/>
</dbReference>
<evidence type="ECO:0000313" key="3">
    <source>
        <dbReference type="Proteomes" id="UP001560573"/>
    </source>
</evidence>
<dbReference type="SUPFAM" id="SSF52266">
    <property type="entry name" value="SGNH hydrolase"/>
    <property type="match status" value="1"/>
</dbReference>
<dbReference type="Gene3D" id="3.40.50.1110">
    <property type="entry name" value="SGNH hydrolase"/>
    <property type="match status" value="1"/>
</dbReference>
<protein>
    <submittedName>
        <fullName evidence="2">GDSL-type esterase/lipase family protein</fullName>
    </submittedName>
</protein>
<sequence length="269" mass="30115">MHLFLPYTSNRTIFSSQKNRAILFLIMMLGATTVFSQQQKKLDIVFIGNSITHGAGLANPTTDAPPVHASNYLKKQFSDVQFSNQGVSGFTTVDFLPSTNTAFQKVEQAAATYANDKDATLVFSMILGTNDSAIEGPNGSPVSPASYEENVKAIIDHLLKDFPKCKIVLHRPIWYSPNTYNGSKYLQEGLDRLQSYFPVLDKIVKEYTSTHPEQVFAGDKDAFNYFRKNYKTLFKYEKGNAGTFFLHPNEKGAEKLGMFWGKAIAKNLH</sequence>
<proteinExistence type="predicted"/>
<dbReference type="InterPro" id="IPR013830">
    <property type="entry name" value="SGNH_hydro"/>
</dbReference>
<keyword evidence="3" id="KW-1185">Reference proteome</keyword>